<proteinExistence type="predicted"/>
<dbReference type="AlphaFoldDB" id="A0A089LYR1"/>
<reference evidence="1 2" key="1">
    <citation type="submission" date="2014-08" db="EMBL/GenBank/DDBJ databases">
        <title>Comparative genomics of the Paenibacillus odorifer group.</title>
        <authorList>
            <person name="den Bakker H.C."/>
            <person name="Tsai Y.-C."/>
            <person name="Martin N."/>
            <person name="Korlach J."/>
            <person name="Wiedmann M."/>
        </authorList>
    </citation>
    <scope>NUCLEOTIDE SEQUENCE [LARGE SCALE GENOMIC DNA]</scope>
    <source>
        <strain evidence="1 2">DSM 15220</strain>
    </source>
</reference>
<dbReference type="HOGENOM" id="CLU_2684339_0_0_9"/>
<organism evidence="1 2">
    <name type="scientific">Paenibacillus graminis</name>
    <dbReference type="NCBI Taxonomy" id="189425"/>
    <lineage>
        <taxon>Bacteria</taxon>
        <taxon>Bacillati</taxon>
        <taxon>Bacillota</taxon>
        <taxon>Bacilli</taxon>
        <taxon>Bacillales</taxon>
        <taxon>Paenibacillaceae</taxon>
        <taxon>Paenibacillus</taxon>
    </lineage>
</organism>
<evidence type="ECO:0000313" key="1">
    <source>
        <dbReference type="EMBL" id="AIQ66671.1"/>
    </source>
</evidence>
<name>A0A089LYR1_9BACL</name>
<gene>
    <name evidence="1" type="ORF">PGRAT_02640</name>
</gene>
<dbReference type="Proteomes" id="UP000029500">
    <property type="component" value="Chromosome"/>
</dbReference>
<evidence type="ECO:0000313" key="2">
    <source>
        <dbReference type="Proteomes" id="UP000029500"/>
    </source>
</evidence>
<protein>
    <submittedName>
        <fullName evidence="1">Uncharacterized protein</fullName>
    </submittedName>
</protein>
<sequence>MKSQKVTGATEVDEAAGVATITKAIEATGYRWQSNQRKPGKTRFQWIRQHGCSKARGGCTGLSLSLYVQHERHL</sequence>
<keyword evidence="2" id="KW-1185">Reference proteome</keyword>
<dbReference type="EMBL" id="CP009287">
    <property type="protein sequence ID" value="AIQ66671.1"/>
    <property type="molecule type" value="Genomic_DNA"/>
</dbReference>
<dbReference type="KEGG" id="pgm:PGRAT_02640"/>
<accession>A0A089LYR1</accession>